<dbReference type="OrthoDB" id="947434at2"/>
<evidence type="ECO:0000256" key="2">
    <source>
        <dbReference type="SAM" id="SignalP"/>
    </source>
</evidence>
<feature type="chain" id="PRO_5009644083" description="Outer membrane protein beta-barrel domain-containing protein" evidence="2">
    <location>
        <begin position="22"/>
        <end position="206"/>
    </location>
</feature>
<accession>A0A1J7C9Z1</accession>
<organism evidence="4 5">
    <name type="scientific">Flavobacterium johnsoniae</name>
    <name type="common">Cytophaga johnsonae</name>
    <dbReference type="NCBI Taxonomy" id="986"/>
    <lineage>
        <taxon>Bacteria</taxon>
        <taxon>Pseudomonadati</taxon>
        <taxon>Bacteroidota</taxon>
        <taxon>Flavobacteriia</taxon>
        <taxon>Flavobacteriales</taxon>
        <taxon>Flavobacteriaceae</taxon>
        <taxon>Flavobacterium</taxon>
    </lineage>
</organism>
<dbReference type="AlphaFoldDB" id="A0A1J7C9Z1"/>
<proteinExistence type="predicted"/>
<evidence type="ECO:0000259" key="3">
    <source>
        <dbReference type="Pfam" id="PF13505"/>
    </source>
</evidence>
<comment type="caution">
    <text evidence="4">The sequence shown here is derived from an EMBL/GenBank/DDBJ whole genome shotgun (WGS) entry which is preliminary data.</text>
</comment>
<feature type="domain" description="Outer membrane protein beta-barrel" evidence="3">
    <location>
        <begin position="9"/>
        <end position="203"/>
    </location>
</feature>
<dbReference type="Pfam" id="PF13505">
    <property type="entry name" value="OMP_b-brl"/>
    <property type="match status" value="1"/>
</dbReference>
<dbReference type="InterPro" id="IPR027385">
    <property type="entry name" value="Beta-barrel_OMP"/>
</dbReference>
<evidence type="ECO:0000313" key="4">
    <source>
        <dbReference type="EMBL" id="OIV42505.1"/>
    </source>
</evidence>
<keyword evidence="5" id="KW-1185">Reference proteome</keyword>
<reference evidence="4 5" key="1">
    <citation type="submission" date="2016-10" db="EMBL/GenBank/DDBJ databases">
        <title>Draft Genome Sequence of Rhizobacteria Flavobacterium johnsoniae CI04.</title>
        <authorList>
            <person name="Bravo J.I."/>
            <person name="Lozano G.L."/>
            <person name="Handelsman J."/>
        </authorList>
    </citation>
    <scope>NUCLEOTIDE SEQUENCE [LARGE SCALE GENOMIC DNA]</scope>
    <source>
        <strain evidence="4 5">CI04</strain>
    </source>
</reference>
<sequence>MYKKKLAIAAFLFFAVVNIQAQVTFKPGLRAGLSLSTISEMHADYRPDFYVGGFGEINLSKRYALQPEINYIRQGSNNVARNYLELDTPQTERVIYQDLQVSYLSIAVINKFTFGQGFQVQFGPALDVLLNDNLAFRKTYNDLAFVMGLGYRMPSGLAFEFRFKKGLLDVLDSDYYYNNSNSHYLFGDYNTNVNFQIGVSYSFDVK</sequence>
<feature type="signal peptide" evidence="2">
    <location>
        <begin position="1"/>
        <end position="21"/>
    </location>
</feature>
<evidence type="ECO:0000313" key="5">
    <source>
        <dbReference type="Proteomes" id="UP000182826"/>
    </source>
</evidence>
<dbReference type="Proteomes" id="UP000182826">
    <property type="component" value="Unassembled WGS sequence"/>
</dbReference>
<evidence type="ECO:0000256" key="1">
    <source>
        <dbReference type="ARBA" id="ARBA00022729"/>
    </source>
</evidence>
<dbReference type="EMBL" id="MLFK01000005">
    <property type="protein sequence ID" value="OIV42505.1"/>
    <property type="molecule type" value="Genomic_DNA"/>
</dbReference>
<keyword evidence="1 2" id="KW-0732">Signal</keyword>
<dbReference type="RefSeq" id="WP_071635803.1">
    <property type="nucleotide sequence ID" value="NZ_MLFK01000005.1"/>
</dbReference>
<protein>
    <recommendedName>
        <fullName evidence="3">Outer membrane protein beta-barrel domain-containing protein</fullName>
    </recommendedName>
</protein>
<gene>
    <name evidence="4" type="ORF">BKM63_06405</name>
</gene>
<name>A0A1J7C9Z1_FLAJO</name>